<accession>A0AA38XLI4</accession>
<organism evidence="4 5">
    <name type="scientific">Cladophialophora chaetospira</name>
    <dbReference type="NCBI Taxonomy" id="386627"/>
    <lineage>
        <taxon>Eukaryota</taxon>
        <taxon>Fungi</taxon>
        <taxon>Dikarya</taxon>
        <taxon>Ascomycota</taxon>
        <taxon>Pezizomycotina</taxon>
        <taxon>Eurotiomycetes</taxon>
        <taxon>Chaetothyriomycetidae</taxon>
        <taxon>Chaetothyriales</taxon>
        <taxon>Herpotrichiellaceae</taxon>
        <taxon>Cladophialophora</taxon>
    </lineage>
</organism>
<keyword evidence="5" id="KW-1185">Reference proteome</keyword>
<gene>
    <name evidence="4" type="ORF">H2200_001742</name>
</gene>
<evidence type="ECO:0000313" key="5">
    <source>
        <dbReference type="Proteomes" id="UP001172673"/>
    </source>
</evidence>
<dbReference type="GO" id="GO:0016787">
    <property type="term" value="F:hydrolase activity"/>
    <property type="evidence" value="ECO:0007669"/>
    <property type="project" value="UniProtKB-KW"/>
</dbReference>
<dbReference type="SUPFAM" id="SSF53474">
    <property type="entry name" value="alpha/beta-Hydrolases"/>
    <property type="match status" value="1"/>
</dbReference>
<dbReference type="InterPro" id="IPR050300">
    <property type="entry name" value="GDXG_lipolytic_enzyme"/>
</dbReference>
<feature type="domain" description="Alpha/beta hydrolase fold-3" evidence="3">
    <location>
        <begin position="180"/>
        <end position="291"/>
    </location>
</feature>
<dbReference type="Proteomes" id="UP001172673">
    <property type="component" value="Unassembled WGS sequence"/>
</dbReference>
<feature type="domain" description="Alpha/beta hydrolase fold-3" evidence="3">
    <location>
        <begin position="337"/>
        <end position="459"/>
    </location>
</feature>
<dbReference type="PANTHER" id="PTHR48081:SF8">
    <property type="entry name" value="ALPHA_BETA HYDROLASE FOLD-3 DOMAIN-CONTAINING PROTEIN-RELATED"/>
    <property type="match status" value="1"/>
</dbReference>
<evidence type="ECO:0000313" key="4">
    <source>
        <dbReference type="EMBL" id="KAJ9615666.1"/>
    </source>
</evidence>
<evidence type="ECO:0000256" key="1">
    <source>
        <dbReference type="ARBA" id="ARBA00022801"/>
    </source>
</evidence>
<dbReference type="InterPro" id="IPR013094">
    <property type="entry name" value="AB_hydrolase_3"/>
</dbReference>
<dbReference type="AlphaFoldDB" id="A0AA38XLI4"/>
<sequence>MPRTPSPYSATPPGEEIQLTETKPSVDSPPETLAENTETHDFAGPKSPTITFTNAFARGNGHHASQTLEPPGQPLTEVFSNTFSSDEEEQQFSMRPRSMSHHLSSQEVPSRSWLKVKAKWWRALEMLGMTFHGWAWPRPATPAFKWGIETDTEPIELYFYLPPVYHEGLKQDPSHRFPCVINFHGGGFCLGEPTDDKYWARVVMQHTNCIFVSVGYRRAPEHPFPVPVDDCAEAIMFIGDHAEELHIDQTNVALSGFSAGGNLAFTSALRLAHHHKINALTKTKSRPMTSHSNATTETADTYGTYLNDHEEHNETHNFLTPVPTTSVQSTSNLVQQKTNSPLQIRSIVAWYPLLDWTMSRSRKIRESPNPKKCLSKMFTDLFDFSYLPAPDMAGDHCSPYASPALAPDQMLRTGLPRDIQMWLCEWDMLLREGQQFADRLDGLGKRVDSKMIPQVPHAWDKSPNPFRDQRAIDVLYTKAAMNLNRVFQDKDGLGPFSSMSSLHPNDPIIQRQPRRSVVMPM</sequence>
<name>A0AA38XLI4_9EURO</name>
<keyword evidence="1" id="KW-0378">Hydrolase</keyword>
<evidence type="ECO:0000256" key="2">
    <source>
        <dbReference type="SAM" id="MobiDB-lite"/>
    </source>
</evidence>
<evidence type="ECO:0000259" key="3">
    <source>
        <dbReference type="Pfam" id="PF07859"/>
    </source>
</evidence>
<dbReference type="InterPro" id="IPR029058">
    <property type="entry name" value="AB_hydrolase_fold"/>
</dbReference>
<protein>
    <recommendedName>
        <fullName evidence="3">Alpha/beta hydrolase fold-3 domain-containing protein</fullName>
    </recommendedName>
</protein>
<proteinExistence type="predicted"/>
<dbReference type="Pfam" id="PF07859">
    <property type="entry name" value="Abhydrolase_3"/>
    <property type="match status" value="2"/>
</dbReference>
<feature type="region of interest" description="Disordered" evidence="2">
    <location>
        <begin position="1"/>
        <end position="52"/>
    </location>
</feature>
<reference evidence="4" key="1">
    <citation type="submission" date="2022-10" db="EMBL/GenBank/DDBJ databases">
        <title>Culturing micro-colonial fungi from biological soil crusts in the Mojave desert and describing Neophaeococcomyces mojavensis, and introducing the new genera and species Taxawa tesnikishii.</title>
        <authorList>
            <person name="Kurbessoian T."/>
            <person name="Stajich J.E."/>
        </authorList>
    </citation>
    <scope>NUCLEOTIDE SEQUENCE</scope>
    <source>
        <strain evidence="4">TK_41</strain>
    </source>
</reference>
<dbReference type="EMBL" id="JAPDRK010000002">
    <property type="protein sequence ID" value="KAJ9615666.1"/>
    <property type="molecule type" value="Genomic_DNA"/>
</dbReference>
<dbReference type="PANTHER" id="PTHR48081">
    <property type="entry name" value="AB HYDROLASE SUPERFAMILY PROTEIN C4A8.06C"/>
    <property type="match status" value="1"/>
</dbReference>
<comment type="caution">
    <text evidence="4">The sequence shown here is derived from an EMBL/GenBank/DDBJ whole genome shotgun (WGS) entry which is preliminary data.</text>
</comment>
<feature type="region of interest" description="Disordered" evidence="2">
    <location>
        <begin position="498"/>
        <end position="521"/>
    </location>
</feature>
<dbReference type="Gene3D" id="3.40.50.1820">
    <property type="entry name" value="alpha/beta hydrolase"/>
    <property type="match status" value="1"/>
</dbReference>